<sequence length="177" mass="20421">MASSSGATANLATPESTASTPSSRPCIRIPAPSLSHLHRQCCQCNYTLTSWATHRLRARQLRRELSPPDHCRRCNHRYCILIRRRPQQKLSVPEKQCIVDSPLIFEPVWSCWACERVNLVYQRFSEGIEANESCETCGRQRDAGCVVRWYCSMWNLYKDRMTEEVVVQIRGLVRGFC</sequence>
<dbReference type="EMBL" id="ML220117">
    <property type="protein sequence ID" value="TGZ81996.1"/>
    <property type="molecule type" value="Genomic_DNA"/>
</dbReference>
<dbReference type="AlphaFoldDB" id="A0A4S2MZC2"/>
<keyword evidence="3" id="KW-1185">Reference proteome</keyword>
<evidence type="ECO:0000313" key="3">
    <source>
        <dbReference type="Proteomes" id="UP000298138"/>
    </source>
</evidence>
<organism evidence="2 3">
    <name type="scientific">Ascodesmis nigricans</name>
    <dbReference type="NCBI Taxonomy" id="341454"/>
    <lineage>
        <taxon>Eukaryota</taxon>
        <taxon>Fungi</taxon>
        <taxon>Dikarya</taxon>
        <taxon>Ascomycota</taxon>
        <taxon>Pezizomycotina</taxon>
        <taxon>Pezizomycetes</taxon>
        <taxon>Pezizales</taxon>
        <taxon>Ascodesmidaceae</taxon>
        <taxon>Ascodesmis</taxon>
    </lineage>
</organism>
<proteinExistence type="predicted"/>
<feature type="region of interest" description="Disordered" evidence="1">
    <location>
        <begin position="1"/>
        <end position="24"/>
    </location>
</feature>
<feature type="compositionally biased region" description="Low complexity" evidence="1">
    <location>
        <begin position="12"/>
        <end position="23"/>
    </location>
</feature>
<name>A0A4S2MZC2_9PEZI</name>
<protein>
    <recommendedName>
        <fullName evidence="4">Zinc-binding domain-containing protein</fullName>
    </recommendedName>
</protein>
<evidence type="ECO:0008006" key="4">
    <source>
        <dbReference type="Google" id="ProtNLM"/>
    </source>
</evidence>
<gene>
    <name evidence="2" type="ORF">EX30DRAFT_363575</name>
</gene>
<dbReference type="Proteomes" id="UP000298138">
    <property type="component" value="Unassembled WGS sequence"/>
</dbReference>
<feature type="compositionally biased region" description="Polar residues" evidence="1">
    <location>
        <begin position="1"/>
        <end position="11"/>
    </location>
</feature>
<dbReference type="InParanoid" id="A0A4S2MZC2"/>
<evidence type="ECO:0000313" key="2">
    <source>
        <dbReference type="EMBL" id="TGZ81996.1"/>
    </source>
</evidence>
<accession>A0A4S2MZC2</accession>
<reference evidence="2 3" key="1">
    <citation type="submission" date="2019-04" db="EMBL/GenBank/DDBJ databases">
        <title>Comparative genomics and transcriptomics to analyze fruiting body development in filamentous ascomycetes.</title>
        <authorList>
            <consortium name="DOE Joint Genome Institute"/>
            <person name="Lutkenhaus R."/>
            <person name="Traeger S."/>
            <person name="Breuer J."/>
            <person name="Kuo A."/>
            <person name="Lipzen A."/>
            <person name="Pangilinan J."/>
            <person name="Dilworth D."/>
            <person name="Sandor L."/>
            <person name="Poggeler S."/>
            <person name="Barry K."/>
            <person name="Grigoriev I.V."/>
            <person name="Nowrousian M."/>
        </authorList>
    </citation>
    <scope>NUCLEOTIDE SEQUENCE [LARGE SCALE GENOMIC DNA]</scope>
    <source>
        <strain evidence="2 3">CBS 389.68</strain>
    </source>
</reference>
<evidence type="ECO:0000256" key="1">
    <source>
        <dbReference type="SAM" id="MobiDB-lite"/>
    </source>
</evidence>